<dbReference type="SMART" id="SM00813">
    <property type="entry name" value="Alpha-L-AF_C"/>
    <property type="match status" value="1"/>
</dbReference>
<dbReference type="InterPro" id="IPR055235">
    <property type="entry name" value="ASD1_cat"/>
</dbReference>
<dbReference type="GO" id="GO:0046556">
    <property type="term" value="F:alpha-L-arabinofuranosidase activity"/>
    <property type="evidence" value="ECO:0007669"/>
    <property type="project" value="UniProtKB-EC"/>
</dbReference>
<organism evidence="9 10">
    <name type="scientific">Streptomyces tagetis</name>
    <dbReference type="NCBI Taxonomy" id="2820809"/>
    <lineage>
        <taxon>Bacteria</taxon>
        <taxon>Bacillati</taxon>
        <taxon>Actinomycetota</taxon>
        <taxon>Actinomycetes</taxon>
        <taxon>Kitasatosporales</taxon>
        <taxon>Streptomycetaceae</taxon>
        <taxon>Streptomyces</taxon>
    </lineage>
</organism>
<protein>
    <recommendedName>
        <fullName evidence="4">non-reducing end alpha-L-arabinofuranosidase</fullName>
        <ecNumber evidence="4">3.2.1.55</ecNumber>
    </recommendedName>
</protein>
<keyword evidence="7" id="KW-0326">Glycosidase</keyword>
<comment type="subunit">
    <text evidence="3">Homohexamer; trimer of dimers.</text>
</comment>
<proteinExistence type="inferred from homology"/>
<evidence type="ECO:0000256" key="1">
    <source>
        <dbReference type="ARBA" id="ARBA00001462"/>
    </source>
</evidence>
<dbReference type="EMBL" id="JAGPNL010000009">
    <property type="protein sequence ID" value="MBQ0830209.1"/>
    <property type="molecule type" value="Genomic_DNA"/>
</dbReference>
<dbReference type="AlphaFoldDB" id="A0A940XKT4"/>
<evidence type="ECO:0000256" key="3">
    <source>
        <dbReference type="ARBA" id="ARBA00011165"/>
    </source>
</evidence>
<comment type="caution">
    <text evidence="9">The sequence shown here is derived from an EMBL/GenBank/DDBJ whole genome shotgun (WGS) entry which is preliminary data.</text>
</comment>
<dbReference type="GO" id="GO:0046373">
    <property type="term" value="P:L-arabinose metabolic process"/>
    <property type="evidence" value="ECO:0007669"/>
    <property type="project" value="InterPro"/>
</dbReference>
<evidence type="ECO:0000256" key="7">
    <source>
        <dbReference type="ARBA" id="ARBA00023295"/>
    </source>
</evidence>
<dbReference type="PANTHER" id="PTHR43576">
    <property type="entry name" value="ALPHA-L-ARABINOFURANOSIDASE C-RELATED"/>
    <property type="match status" value="1"/>
</dbReference>
<sequence length="502" mass="55254">MRTARLTLGPAFTVGDVDPRLFGSFVEHLGRCVYTGLYEPGHPAADAAGLRRDVLALVRELGVTLVRYPGGNFVSGHRWEDSVGPVADRPRRLDDAWHSTETHRFGLSEFHGFLRALGPRTAPLMALNLGTRGVADALRLHEYANHPSGTALSGLRAAHGDPEPFGIRMWCLGNEMDGPWQTGHKTAEEYGRLAAETARALRRRDPGAELVVCGSSGRSMPTFATWEATVLAHTHDLVDHISLHAYYEPLDGDVDSFLASAVDMERHIEEIAATCDHVAARLKSAKRIGLAFDEWNVWYTSRRRERGPGPDEWPEAPRLLEDHYTVTDAVVVGSLLIALLRHADRVRLACLAQLVNVIAPIMTEPGGPAWRQTTFYPFAQAARHGRGRVLDVRVDAPVHRTDRYGEAALLHATAVRAGDGSVTLFAVNRSRTEPLPLDVALRGLRLTDVIGHSALADADPDARNTLDRPERVSPRRVAGTVLRDGRLTTVLEPLSWNVIRLR</sequence>
<name>A0A940XKT4_9ACTN</name>
<keyword evidence="10" id="KW-1185">Reference proteome</keyword>
<keyword evidence="6" id="KW-0119">Carbohydrate metabolism</keyword>
<dbReference type="SUPFAM" id="SSF51011">
    <property type="entry name" value="Glycosyl hydrolase domain"/>
    <property type="match status" value="1"/>
</dbReference>
<dbReference type="Pfam" id="PF06964">
    <property type="entry name" value="Alpha-L-AF_C"/>
    <property type="match status" value="1"/>
</dbReference>
<evidence type="ECO:0000259" key="8">
    <source>
        <dbReference type="SMART" id="SM00813"/>
    </source>
</evidence>
<dbReference type="Pfam" id="PF22848">
    <property type="entry name" value="ASD1_dom"/>
    <property type="match status" value="1"/>
</dbReference>
<dbReference type="InterPro" id="IPR013780">
    <property type="entry name" value="Glyco_hydro_b"/>
</dbReference>
<dbReference type="GO" id="GO:0000272">
    <property type="term" value="P:polysaccharide catabolic process"/>
    <property type="evidence" value="ECO:0007669"/>
    <property type="project" value="TreeGrafter"/>
</dbReference>
<dbReference type="Gene3D" id="3.20.20.80">
    <property type="entry name" value="Glycosidases"/>
    <property type="match status" value="1"/>
</dbReference>
<evidence type="ECO:0000313" key="10">
    <source>
        <dbReference type="Proteomes" id="UP000677875"/>
    </source>
</evidence>
<keyword evidence="5" id="KW-0378">Hydrolase</keyword>
<evidence type="ECO:0000256" key="4">
    <source>
        <dbReference type="ARBA" id="ARBA00012670"/>
    </source>
</evidence>
<dbReference type="InterPro" id="IPR010720">
    <property type="entry name" value="Alpha-L-AF_C"/>
</dbReference>
<accession>A0A940XKT4</accession>
<dbReference type="Proteomes" id="UP000677875">
    <property type="component" value="Unassembled WGS sequence"/>
</dbReference>
<evidence type="ECO:0000256" key="5">
    <source>
        <dbReference type="ARBA" id="ARBA00022801"/>
    </source>
</evidence>
<comment type="catalytic activity">
    <reaction evidence="1">
        <text>Hydrolysis of terminal non-reducing alpha-L-arabinofuranoside residues in alpha-L-arabinosides.</text>
        <dbReference type="EC" id="3.2.1.55"/>
    </reaction>
</comment>
<feature type="domain" description="Alpha-L-arabinofuranosidase C-terminal" evidence="8">
    <location>
        <begin position="293"/>
        <end position="495"/>
    </location>
</feature>
<reference evidence="9" key="1">
    <citation type="submission" date="2021-04" db="EMBL/GenBank/DDBJ databases">
        <title>Genome seq and assembly of Streptomyces sp. RG38.</title>
        <authorList>
            <person name="Chhetri G."/>
        </authorList>
    </citation>
    <scope>NUCLEOTIDE SEQUENCE</scope>
    <source>
        <strain evidence="9">RG38</strain>
    </source>
</reference>
<gene>
    <name evidence="9" type="ORF">J5Y05_27535</name>
</gene>
<evidence type="ECO:0000256" key="6">
    <source>
        <dbReference type="ARBA" id="ARBA00023277"/>
    </source>
</evidence>
<dbReference type="SUPFAM" id="SSF51445">
    <property type="entry name" value="(Trans)glycosidases"/>
    <property type="match status" value="1"/>
</dbReference>
<evidence type="ECO:0000256" key="2">
    <source>
        <dbReference type="ARBA" id="ARBA00007186"/>
    </source>
</evidence>
<dbReference type="RefSeq" id="WP_210875853.1">
    <property type="nucleotide sequence ID" value="NZ_JAGPNL010000009.1"/>
</dbReference>
<dbReference type="InterPro" id="IPR017853">
    <property type="entry name" value="GH"/>
</dbReference>
<evidence type="ECO:0000313" key="9">
    <source>
        <dbReference type="EMBL" id="MBQ0830209.1"/>
    </source>
</evidence>
<dbReference type="EC" id="3.2.1.55" evidence="4"/>
<dbReference type="PANTHER" id="PTHR43576:SF3">
    <property type="entry name" value="ALPHA-L-ARABINOFURANOSIDASE C"/>
    <property type="match status" value="1"/>
</dbReference>
<dbReference type="Gene3D" id="2.60.40.1180">
    <property type="entry name" value="Golgi alpha-mannosidase II"/>
    <property type="match status" value="1"/>
</dbReference>
<comment type="similarity">
    <text evidence="2">Belongs to the glycosyl hydrolase 51 family.</text>
</comment>